<dbReference type="InterPro" id="IPR041373">
    <property type="entry name" value="RT_RNaseH"/>
</dbReference>
<keyword evidence="6" id="KW-0378">Hydrolase</keyword>
<keyword evidence="3" id="KW-0548">Nucleotidyltransferase</keyword>
<keyword evidence="12" id="KW-1185">Reference proteome</keyword>
<gene>
    <name evidence="11" type="ORF">LAZ67_1000535</name>
</gene>
<evidence type="ECO:0000256" key="5">
    <source>
        <dbReference type="ARBA" id="ARBA00022759"/>
    </source>
</evidence>
<protein>
    <recommendedName>
        <fullName evidence="1">RNA-directed DNA polymerase</fullName>
        <ecNumber evidence="1">2.7.7.49</ecNumber>
    </recommendedName>
</protein>
<dbReference type="SUPFAM" id="SSF56672">
    <property type="entry name" value="DNA/RNA polymerases"/>
    <property type="match status" value="1"/>
</dbReference>
<reference evidence="11 12" key="1">
    <citation type="submission" date="2022-01" db="EMBL/GenBank/DDBJ databases">
        <title>A chromosomal length assembly of Cordylochernes scorpioides.</title>
        <authorList>
            <person name="Zeh D."/>
            <person name="Zeh J."/>
        </authorList>
    </citation>
    <scope>NUCLEOTIDE SEQUENCE [LARGE SCALE GENOMIC DNA]</scope>
    <source>
        <strain evidence="11">IN4F17</strain>
        <tissue evidence="11">Whole Body</tissue>
    </source>
</reference>
<dbReference type="Pfam" id="PF00665">
    <property type="entry name" value="rve"/>
    <property type="match status" value="1"/>
</dbReference>
<feature type="compositionally biased region" description="Low complexity" evidence="9">
    <location>
        <begin position="236"/>
        <end position="251"/>
    </location>
</feature>
<feature type="domain" description="Integrase catalytic" evidence="10">
    <location>
        <begin position="805"/>
        <end position="976"/>
    </location>
</feature>
<keyword evidence="2" id="KW-0808">Transferase</keyword>
<evidence type="ECO:0000256" key="7">
    <source>
        <dbReference type="ARBA" id="ARBA00022918"/>
    </source>
</evidence>
<evidence type="ECO:0000256" key="4">
    <source>
        <dbReference type="ARBA" id="ARBA00022722"/>
    </source>
</evidence>
<dbReference type="EC" id="2.7.7.49" evidence="1"/>
<proteinExistence type="predicted"/>
<dbReference type="InterPro" id="IPR001969">
    <property type="entry name" value="Aspartic_peptidase_AS"/>
</dbReference>
<dbReference type="PROSITE" id="PS50994">
    <property type="entry name" value="INTEGRASE"/>
    <property type="match status" value="1"/>
</dbReference>
<evidence type="ECO:0000256" key="2">
    <source>
        <dbReference type="ARBA" id="ARBA00022679"/>
    </source>
</evidence>
<evidence type="ECO:0000256" key="8">
    <source>
        <dbReference type="SAM" id="Coils"/>
    </source>
</evidence>
<dbReference type="CDD" id="cd01647">
    <property type="entry name" value="RT_LTR"/>
    <property type="match status" value="1"/>
</dbReference>
<feature type="coiled-coil region" evidence="8">
    <location>
        <begin position="202"/>
        <end position="229"/>
    </location>
</feature>
<dbReference type="CDD" id="cd09274">
    <property type="entry name" value="RNase_HI_RT_Ty3"/>
    <property type="match status" value="1"/>
</dbReference>
<evidence type="ECO:0000256" key="3">
    <source>
        <dbReference type="ARBA" id="ARBA00022695"/>
    </source>
</evidence>
<dbReference type="InterPro" id="IPR050951">
    <property type="entry name" value="Retrovirus_Pol_polyprotein"/>
</dbReference>
<evidence type="ECO:0000256" key="1">
    <source>
        <dbReference type="ARBA" id="ARBA00012493"/>
    </source>
</evidence>
<name>A0ABY6JX99_9ARAC</name>
<dbReference type="Pfam" id="PF23055">
    <property type="entry name" value="DUF7041"/>
    <property type="match status" value="1"/>
</dbReference>
<keyword evidence="4" id="KW-0540">Nuclease</keyword>
<dbReference type="Gene3D" id="3.30.420.10">
    <property type="entry name" value="Ribonuclease H-like superfamily/Ribonuclease H"/>
    <property type="match status" value="1"/>
</dbReference>
<dbReference type="Gene3D" id="2.40.70.10">
    <property type="entry name" value="Acid Proteases"/>
    <property type="match status" value="1"/>
</dbReference>
<dbReference type="InterPro" id="IPR043502">
    <property type="entry name" value="DNA/RNA_pol_sf"/>
</dbReference>
<evidence type="ECO:0000256" key="9">
    <source>
        <dbReference type="SAM" id="MobiDB-lite"/>
    </source>
</evidence>
<keyword evidence="5" id="KW-0255">Endonuclease</keyword>
<evidence type="ECO:0000256" key="6">
    <source>
        <dbReference type="ARBA" id="ARBA00022801"/>
    </source>
</evidence>
<keyword evidence="8" id="KW-0175">Coiled coil</keyword>
<evidence type="ECO:0000313" key="12">
    <source>
        <dbReference type="Proteomes" id="UP001235939"/>
    </source>
</evidence>
<dbReference type="InterPro" id="IPR055469">
    <property type="entry name" value="DUF7041"/>
</dbReference>
<dbReference type="SUPFAM" id="SSF50630">
    <property type="entry name" value="Acid proteases"/>
    <property type="match status" value="1"/>
</dbReference>
<dbReference type="PANTHER" id="PTHR37984">
    <property type="entry name" value="PROTEIN CBG26694"/>
    <property type="match status" value="1"/>
</dbReference>
<dbReference type="InterPro" id="IPR043128">
    <property type="entry name" value="Rev_trsase/Diguanyl_cyclase"/>
</dbReference>
<dbReference type="InterPro" id="IPR021109">
    <property type="entry name" value="Peptidase_aspartic_dom_sf"/>
</dbReference>
<dbReference type="InterPro" id="IPR012337">
    <property type="entry name" value="RNaseH-like_sf"/>
</dbReference>
<dbReference type="Pfam" id="PF17921">
    <property type="entry name" value="Integrase_H2C2"/>
    <property type="match status" value="1"/>
</dbReference>
<keyword evidence="7" id="KW-0695">RNA-directed DNA polymerase</keyword>
<dbReference type="PANTHER" id="PTHR37984:SF15">
    <property type="entry name" value="INTEGRASE CATALYTIC DOMAIN-CONTAINING PROTEIN"/>
    <property type="match status" value="1"/>
</dbReference>
<dbReference type="Proteomes" id="UP001235939">
    <property type="component" value="Chromosome 01"/>
</dbReference>
<organism evidence="11 12">
    <name type="scientific">Cordylochernes scorpioides</name>
    <dbReference type="NCBI Taxonomy" id="51811"/>
    <lineage>
        <taxon>Eukaryota</taxon>
        <taxon>Metazoa</taxon>
        <taxon>Ecdysozoa</taxon>
        <taxon>Arthropoda</taxon>
        <taxon>Chelicerata</taxon>
        <taxon>Arachnida</taxon>
        <taxon>Pseudoscorpiones</taxon>
        <taxon>Cheliferoidea</taxon>
        <taxon>Chernetidae</taxon>
        <taxon>Cordylochernes</taxon>
    </lineage>
</organism>
<sequence length="988" mass="112845">MDSIKAPEFWPNDPELWFITLESQFLLNKPSPITNNDTKFSYLISLLPPSTAIEVREFIMSPPPDNKYDALKKVIIKCTADSEFKKLQQLLTQEELGDSLPSQLLRRLKQLVGESKVVNDKTLKILWMQRLPKNIQIILTTQEQASTTTTKSLYSGSLTLYRIHQRLVSFLMKPMEEQASLNSLADLADRVMEITSSPSSSTSTLEKELASLRAEISALKIDLNKKEEIIPRSRSRSSSSSRKSSPNSYRKYNPNGSCFLLDTGAEISVLPPRPEDRRRGSTKFILTAANNSPIKTYGERFLNIDLGLRRDFKWRFIIADTNKAILGADFMEHFGIIPDIKGKFIIDSLTKLRKPGSITNFNSLSPKCSINNYEDKFLNILSHYPSLTKPPSYSTPVKHSVTHHITTKGQPTFSKPRRLNPEKFKIAKSEFEHMMELGLCKRGDGAWASPLHLQNRSREGAYHHIPINQEDIPKTAITTPFGLFEFTRMNFGLKNASQTFQRFMDEVTKGLDFVFVYIDDVLIASKNENDPIQHLHTIFKRLSDYGLTVNISKSVFGKPSLEFLGHIIDNKGIKPLPEKIRIVKDFPQPNSTPFDRELLAAFLSVKHFSYFLDGKTFMLFTDHKPLTYAFTSKSERSPRQERHLNYLSQFSMDIRYIKGSENIVADTLSRIEIETFNHTKVNLDLNAFPEIQEKKKDKELKTLIDNSNSSQTIKLIKQQVPFCNKLIYCDVSTGNPRPFVPENFRRQIFNSLHNLSHPGIRATRKLITQKYFWPKMNQTINHWSKSCLDCQKSKIHRHSITKHGIFPLPSTRFEHVHFDLIGPLPLSENCTHILTAIDRYSKWPEAFPISDKTAISVAKAFFRGWISRYEVPATITTDQGREFESHLFKDLTSLIGTNRIRTTAYNPAANGLVERLHRQIKAAIMASGNTINWIDALPLVLLGIRTSYKEDLKCTAAEMVFGTTLNLPADLLTNSEFKNPNHQILPLN</sequence>
<evidence type="ECO:0000313" key="11">
    <source>
        <dbReference type="EMBL" id="UYV60245.1"/>
    </source>
</evidence>
<dbReference type="Gene3D" id="3.30.70.270">
    <property type="match status" value="1"/>
</dbReference>
<dbReference type="Pfam" id="PF00078">
    <property type="entry name" value="RVT_1"/>
    <property type="match status" value="1"/>
</dbReference>
<dbReference type="Gene3D" id="1.10.340.70">
    <property type="match status" value="1"/>
</dbReference>
<dbReference type="Gene3D" id="3.10.10.10">
    <property type="entry name" value="HIV Type 1 Reverse Transcriptase, subunit A, domain 1"/>
    <property type="match status" value="1"/>
</dbReference>
<dbReference type="EMBL" id="CP092863">
    <property type="protein sequence ID" value="UYV60245.1"/>
    <property type="molecule type" value="Genomic_DNA"/>
</dbReference>
<accession>A0ABY6JX99</accession>
<dbReference type="InterPro" id="IPR036397">
    <property type="entry name" value="RNaseH_sf"/>
</dbReference>
<dbReference type="PROSITE" id="PS00141">
    <property type="entry name" value="ASP_PROTEASE"/>
    <property type="match status" value="1"/>
</dbReference>
<feature type="region of interest" description="Disordered" evidence="9">
    <location>
        <begin position="230"/>
        <end position="251"/>
    </location>
</feature>
<dbReference type="InterPro" id="IPR041588">
    <property type="entry name" value="Integrase_H2C2"/>
</dbReference>
<dbReference type="SUPFAM" id="SSF53098">
    <property type="entry name" value="Ribonuclease H-like"/>
    <property type="match status" value="1"/>
</dbReference>
<evidence type="ECO:0000259" key="10">
    <source>
        <dbReference type="PROSITE" id="PS50994"/>
    </source>
</evidence>
<dbReference type="InterPro" id="IPR001584">
    <property type="entry name" value="Integrase_cat-core"/>
</dbReference>
<dbReference type="InterPro" id="IPR000477">
    <property type="entry name" value="RT_dom"/>
</dbReference>
<dbReference type="Pfam" id="PF17917">
    <property type="entry name" value="RT_RNaseH"/>
    <property type="match status" value="1"/>
</dbReference>